<dbReference type="PANTHER" id="PTHR11879">
    <property type="entry name" value="ASPARTATE AMINOTRANSFERASE"/>
    <property type="match status" value="1"/>
</dbReference>
<dbReference type="GO" id="GO:0005829">
    <property type="term" value="C:cytosol"/>
    <property type="evidence" value="ECO:0007669"/>
    <property type="project" value="TreeGrafter"/>
</dbReference>
<dbReference type="InterPro" id="IPR015424">
    <property type="entry name" value="PyrdxlP-dep_Trfase"/>
</dbReference>
<evidence type="ECO:0000313" key="7">
    <source>
        <dbReference type="EMBL" id="MBO1109956.1"/>
    </source>
</evidence>
<dbReference type="Proteomes" id="UP000664658">
    <property type="component" value="Unassembled WGS sequence"/>
</dbReference>
<protein>
    <submittedName>
        <fullName evidence="7">Aminotransferase class I/II-fold pyridoxal phosphate-dependent enzyme</fullName>
    </submittedName>
</protein>
<dbReference type="GO" id="GO:0030170">
    <property type="term" value="F:pyridoxal phosphate binding"/>
    <property type="evidence" value="ECO:0007669"/>
    <property type="project" value="InterPro"/>
</dbReference>
<dbReference type="GO" id="GO:0042802">
    <property type="term" value="F:identical protein binding"/>
    <property type="evidence" value="ECO:0007669"/>
    <property type="project" value="TreeGrafter"/>
</dbReference>
<proteinExistence type="predicted"/>
<feature type="domain" description="Aminotransferase class I/classII large" evidence="6">
    <location>
        <begin position="4"/>
        <end position="109"/>
    </location>
</feature>
<evidence type="ECO:0000256" key="2">
    <source>
        <dbReference type="ARBA" id="ARBA00011738"/>
    </source>
</evidence>
<name>A0A8I1WAP3_PLESH</name>
<keyword evidence="4 7" id="KW-0808">Transferase</keyword>
<keyword evidence="5" id="KW-0663">Pyridoxal phosphate</keyword>
<evidence type="ECO:0000256" key="3">
    <source>
        <dbReference type="ARBA" id="ARBA00022576"/>
    </source>
</evidence>
<dbReference type="AlphaFoldDB" id="A0A8I1WAP3"/>
<dbReference type="GO" id="GO:0004838">
    <property type="term" value="F:L-tyrosine-2-oxoglutarate transaminase activity"/>
    <property type="evidence" value="ECO:0007669"/>
    <property type="project" value="TreeGrafter"/>
</dbReference>
<dbReference type="InterPro" id="IPR015422">
    <property type="entry name" value="PyrdxlP-dep_Trfase_small"/>
</dbReference>
<dbReference type="Pfam" id="PF00155">
    <property type="entry name" value="Aminotran_1_2"/>
    <property type="match status" value="1"/>
</dbReference>
<dbReference type="SUPFAM" id="SSF53383">
    <property type="entry name" value="PLP-dependent transferases"/>
    <property type="match status" value="1"/>
</dbReference>
<dbReference type="InterPro" id="IPR000796">
    <property type="entry name" value="Asp_trans"/>
</dbReference>
<evidence type="ECO:0000313" key="8">
    <source>
        <dbReference type="Proteomes" id="UP000664658"/>
    </source>
</evidence>
<comment type="cofactor">
    <cofactor evidence="1">
        <name>pyridoxal 5'-phosphate</name>
        <dbReference type="ChEBI" id="CHEBI:597326"/>
    </cofactor>
</comment>
<gene>
    <name evidence="7" type="ORF">J2R62_17540</name>
</gene>
<dbReference type="EMBL" id="JAFNAA010000122">
    <property type="protein sequence ID" value="MBO1109956.1"/>
    <property type="molecule type" value="Genomic_DNA"/>
</dbReference>
<evidence type="ECO:0000256" key="5">
    <source>
        <dbReference type="ARBA" id="ARBA00022898"/>
    </source>
</evidence>
<feature type="non-terminal residue" evidence="7">
    <location>
        <position position="1"/>
    </location>
</feature>
<reference evidence="7" key="1">
    <citation type="submission" date="2021-03" db="EMBL/GenBank/DDBJ databases">
        <title>Plesiomonas shigelloides zfcc0051, isolated from zebrafish feces.</title>
        <authorList>
            <person name="Vanderhoek Z."/>
            <person name="Gaulke C."/>
        </authorList>
    </citation>
    <scope>NUCLEOTIDE SEQUENCE</scope>
    <source>
        <strain evidence="7">Zfcc0051</strain>
    </source>
</reference>
<comment type="caution">
    <text evidence="7">The sequence shown here is derived from an EMBL/GenBank/DDBJ whole genome shotgun (WGS) entry which is preliminary data.</text>
</comment>
<dbReference type="GO" id="GO:0004069">
    <property type="term" value="F:L-aspartate:2-oxoglutarate aminotransferase activity"/>
    <property type="evidence" value="ECO:0007669"/>
    <property type="project" value="TreeGrafter"/>
</dbReference>
<dbReference type="RefSeq" id="WP_207542862.1">
    <property type="nucleotide sequence ID" value="NZ_JAFNAA010000122.1"/>
</dbReference>
<accession>A0A8I1WAP3</accession>
<sequence>SALPAHGAAVVAFVLSDPQLKAEWEAELTEMRGLIHQMRELFVAKLQALAANRDFSFIARQNGMFSFSGLNPQQVARLKDEFAIYAVGSGRINVAGITSSNIDPLCQAIDQVL</sequence>
<evidence type="ECO:0000259" key="6">
    <source>
        <dbReference type="Pfam" id="PF00155"/>
    </source>
</evidence>
<dbReference type="GO" id="GO:0033585">
    <property type="term" value="P:L-phenylalanine biosynthetic process from chorismate via phenylpyruvate"/>
    <property type="evidence" value="ECO:0007669"/>
    <property type="project" value="TreeGrafter"/>
</dbReference>
<keyword evidence="3 7" id="KW-0032">Aminotransferase</keyword>
<evidence type="ECO:0000256" key="4">
    <source>
        <dbReference type="ARBA" id="ARBA00022679"/>
    </source>
</evidence>
<dbReference type="InterPro" id="IPR004839">
    <property type="entry name" value="Aminotransferase_I/II_large"/>
</dbReference>
<evidence type="ECO:0000256" key="1">
    <source>
        <dbReference type="ARBA" id="ARBA00001933"/>
    </source>
</evidence>
<dbReference type="Gene3D" id="3.90.1150.10">
    <property type="entry name" value="Aspartate Aminotransferase, domain 1"/>
    <property type="match status" value="1"/>
</dbReference>
<organism evidence="7 8">
    <name type="scientific">Plesiomonas shigelloides</name>
    <name type="common">Aeromonas shigelloides</name>
    <dbReference type="NCBI Taxonomy" id="703"/>
    <lineage>
        <taxon>Bacteria</taxon>
        <taxon>Pseudomonadati</taxon>
        <taxon>Pseudomonadota</taxon>
        <taxon>Gammaproteobacteria</taxon>
        <taxon>Enterobacterales</taxon>
        <taxon>Enterobacteriaceae</taxon>
        <taxon>Plesiomonas</taxon>
    </lineage>
</organism>
<comment type="subunit">
    <text evidence="2">Homodimer.</text>
</comment>
<dbReference type="PANTHER" id="PTHR11879:SF22">
    <property type="entry name" value="ASPARTATE AMINOTRANSFERASE, MITOCHONDRIAL"/>
    <property type="match status" value="1"/>
</dbReference>